<dbReference type="InterPro" id="IPR001680">
    <property type="entry name" value="WD40_rpt"/>
</dbReference>
<dbReference type="PROSITE" id="PS50294">
    <property type="entry name" value="WD_REPEATS_REGION"/>
    <property type="match status" value="1"/>
</dbReference>
<feature type="repeat" description="WD" evidence="3">
    <location>
        <begin position="392"/>
        <end position="437"/>
    </location>
</feature>
<dbReference type="PANTHER" id="PTHR44099:SF4">
    <property type="entry name" value="RABCONNECTIN-3B, ISOFORM A"/>
    <property type="match status" value="1"/>
</dbReference>
<dbReference type="PROSITE" id="PS50082">
    <property type="entry name" value="WD_REPEATS_2"/>
    <property type="match status" value="2"/>
</dbReference>
<dbReference type="InterPro" id="IPR011989">
    <property type="entry name" value="ARM-like"/>
</dbReference>
<evidence type="ECO:0000256" key="2">
    <source>
        <dbReference type="ARBA" id="ARBA00022737"/>
    </source>
</evidence>
<protein>
    <submittedName>
        <fullName evidence="4">Uncharacterized protein</fullName>
    </submittedName>
</protein>
<sequence length="1098" mass="124229">MSENMGPQGEFMVATGSTTGQICIWEFFPNLYLDANPQIYPKMFLTGQDPSCIIALVHNWFDMREVFVSVAEDGTIAIFSFHDGECLMTKPGAFKCEPTCVQLLSSRYLAAGGRSSEVEIFDLIGKKVIRRIEAHNTWIRELTTCEFGDTSALVTLTETGAVRFWNIEDILSSVSPPQSEQTLADKPLHTLHLEEPLSVRISPNSTLMLVLYQKYWMVYFINPLKKLLVVSLPETPLNAHFMNNYTVLIFTTAGKGYVYQLPIELINNASLDAEKPSDTDVVNNLEITSLLQLQSSNPISFVDSINVSMNSKFVVAGFDEGFLCLWDQSFKLNDHLSLPIAVGNFKEYWSHNLTSNTTSTLIIEDDLILINGYNDGTISVRSLPFDPSPYIFHAHNAKVNALLYIYISESDDNYLVTGSDDFYVKIWKIADQNNFELIWSISAHSGQVLSFYYPGAIPGTSEEWENRFFSIGNDRCVILYEIDKKISANSSNQLVRGIFGKHSSEIEDVRWIPEQDYLIISCADKGLSIWEIESAVLEQQLYGPLAWNILISSPPLSKIEKYYKVKAFTQQPITSFSMDGKQVGYGAPIQAIAINVKHMARALETTFSRGIDSKNLIYKVLTYFMPWKFNDKLDIKIQEELNLQLAVPLPSYGLISSTGRMSILLSTSLHNRWNTSAALSAIHTISTVSLCSSLETYYKNRTNFLSHILSCIFSDIPDKMKGYIDPSLLVLAKYWLDSQDSFQSSSRILFASVINRKSYEGRRELAQYWSKLLLNASQNDSTTKTKSYSIIVLGILGAEQPNSLTPEISNQVTNSIIDLLFQEINDKLRIAAVEILGRGFKEWSKHMKDSISSIIQKLFRLTLMTEQKVLMYTAHQALMLIGSREPAQFIKSIIRSPDEPPVFTPYEQGQAILVMGALVRKHTNSLYGILLYLVESVMKCISPHSTNLRTACLKPFSTLVHDLDRRYPMVTFHQLSQRLAVGTKEGTVIIYDLLSATRFDKITHSKCPVTGVAFEDTEHIASYSYEDRTIKLWKITPSFFGLMGANPTCVKVINVPTTNKELSTSQVMQIILKWYSAKELLLIRPWEEEERNYLIMKR</sequence>
<evidence type="ECO:0000256" key="1">
    <source>
        <dbReference type="ARBA" id="ARBA00022574"/>
    </source>
</evidence>
<dbReference type="Pfam" id="PF00400">
    <property type="entry name" value="WD40"/>
    <property type="match status" value="2"/>
</dbReference>
<keyword evidence="1 3" id="KW-0853">WD repeat</keyword>
<dbReference type="GO" id="GO:0005737">
    <property type="term" value="C:cytoplasm"/>
    <property type="evidence" value="ECO:0007669"/>
    <property type="project" value="TreeGrafter"/>
</dbReference>
<evidence type="ECO:0000313" key="4">
    <source>
        <dbReference type="EMBL" id="NDV29173.1"/>
    </source>
</evidence>
<dbReference type="EMBL" id="GIBP01000204">
    <property type="protein sequence ID" value="NDV29173.1"/>
    <property type="molecule type" value="Transcribed_RNA"/>
</dbReference>
<dbReference type="InterPro" id="IPR049916">
    <property type="entry name" value="WDR72-like"/>
</dbReference>
<dbReference type="InterPro" id="IPR036322">
    <property type="entry name" value="WD40_repeat_dom_sf"/>
</dbReference>
<dbReference type="InterPro" id="IPR011047">
    <property type="entry name" value="Quinoprotein_ADH-like_sf"/>
</dbReference>
<proteinExistence type="predicted"/>
<organism evidence="4">
    <name type="scientific">Arcella intermedia</name>
    <dbReference type="NCBI Taxonomy" id="1963864"/>
    <lineage>
        <taxon>Eukaryota</taxon>
        <taxon>Amoebozoa</taxon>
        <taxon>Tubulinea</taxon>
        <taxon>Elardia</taxon>
        <taxon>Arcellinida</taxon>
        <taxon>Sphaerothecina</taxon>
        <taxon>Arcellidae</taxon>
        <taxon>Arcella</taxon>
    </lineage>
</organism>
<dbReference type="InterPro" id="IPR016024">
    <property type="entry name" value="ARM-type_fold"/>
</dbReference>
<dbReference type="SUPFAM" id="SSF48371">
    <property type="entry name" value="ARM repeat"/>
    <property type="match status" value="1"/>
</dbReference>
<dbReference type="Gene3D" id="1.25.10.10">
    <property type="entry name" value="Leucine-rich Repeat Variant"/>
    <property type="match status" value="1"/>
</dbReference>
<dbReference type="SUPFAM" id="SSF50978">
    <property type="entry name" value="WD40 repeat-like"/>
    <property type="match status" value="1"/>
</dbReference>
<dbReference type="SMART" id="SM00320">
    <property type="entry name" value="WD40"/>
    <property type="match status" value="8"/>
</dbReference>
<dbReference type="SUPFAM" id="SSF50998">
    <property type="entry name" value="Quinoprotein alcohol dehydrogenase-like"/>
    <property type="match status" value="1"/>
</dbReference>
<dbReference type="PROSITE" id="PS00678">
    <property type="entry name" value="WD_REPEATS_1"/>
    <property type="match status" value="1"/>
</dbReference>
<evidence type="ECO:0000256" key="3">
    <source>
        <dbReference type="PROSITE-ProRule" id="PRU00221"/>
    </source>
</evidence>
<dbReference type="Gene3D" id="2.130.10.10">
    <property type="entry name" value="YVTN repeat-like/Quinoprotein amine dehydrogenase"/>
    <property type="match status" value="3"/>
</dbReference>
<dbReference type="PANTHER" id="PTHR44099">
    <property type="entry name" value="RABCONNECTIN-3B, ISOFORM A"/>
    <property type="match status" value="1"/>
</dbReference>
<dbReference type="InterPro" id="IPR015943">
    <property type="entry name" value="WD40/YVTN_repeat-like_dom_sf"/>
</dbReference>
<name>A0A6B2KWK2_9EUKA</name>
<feature type="repeat" description="WD" evidence="3">
    <location>
        <begin position="499"/>
        <end position="540"/>
    </location>
</feature>
<keyword evidence="2" id="KW-0677">Repeat</keyword>
<dbReference type="AlphaFoldDB" id="A0A6B2KWK2"/>
<dbReference type="InterPro" id="IPR019775">
    <property type="entry name" value="WD40_repeat_CS"/>
</dbReference>
<reference evidence="4" key="1">
    <citation type="journal article" date="2020" name="J. Eukaryot. Microbiol.">
        <title>De novo Sequencing, Assembly and Annotation of the Transcriptome for the Free-Living Testate Amoeba Arcella intermedia.</title>
        <authorList>
            <person name="Ribeiro G.M."/>
            <person name="Porfirio-Sousa A.L."/>
            <person name="Maurer-Alcala X.X."/>
            <person name="Katz L.A."/>
            <person name="Lahr D.J.G."/>
        </authorList>
    </citation>
    <scope>NUCLEOTIDE SEQUENCE</scope>
</reference>
<accession>A0A6B2KWK2</accession>